<dbReference type="SMART" id="SM00865">
    <property type="entry name" value="Tubulin_C"/>
    <property type="match status" value="1"/>
</dbReference>
<evidence type="ECO:0000256" key="5">
    <source>
        <dbReference type="HAMAP-Rule" id="MF_00909"/>
    </source>
</evidence>
<dbReference type="Pfam" id="PF00091">
    <property type="entry name" value="Tubulin"/>
    <property type="match status" value="1"/>
</dbReference>
<evidence type="ECO:0000256" key="2">
    <source>
        <dbReference type="ARBA" id="ARBA00022741"/>
    </source>
</evidence>
<dbReference type="PROSITE" id="PS01134">
    <property type="entry name" value="FTSZ_1"/>
    <property type="match status" value="1"/>
</dbReference>
<dbReference type="InterPro" id="IPR024757">
    <property type="entry name" value="FtsZ_C"/>
</dbReference>
<dbReference type="InterPro" id="IPR003008">
    <property type="entry name" value="Tubulin_FtsZ_GTPase"/>
</dbReference>
<dbReference type="InterPro" id="IPR000158">
    <property type="entry name" value="Cell_div_FtsZ"/>
</dbReference>
<dbReference type="GO" id="GO:0051301">
    <property type="term" value="P:cell division"/>
    <property type="evidence" value="ECO:0007669"/>
    <property type="project" value="UniProtKB-KW"/>
</dbReference>
<evidence type="ECO:0000313" key="10">
    <source>
        <dbReference type="EMBL" id="MBC5787388.1"/>
    </source>
</evidence>
<dbReference type="Gene3D" id="3.30.1330.20">
    <property type="entry name" value="Tubulin/FtsZ, C-terminal domain"/>
    <property type="match status" value="1"/>
</dbReference>
<comment type="subunit">
    <text evidence="5">Homodimer. Polymerizes to form a dynamic ring structure in a strictly GTP-dependent manner. Interacts directly with several other division proteins.</text>
</comment>
<name>A0ABR7IQJ2_9CLOT</name>
<comment type="function">
    <text evidence="5">Essential cell division protein that forms a contractile ring structure (Z ring) at the future cell division site. The regulation of the ring assembly controls the timing and the location of cell division. One of the functions of the FtsZ ring is to recruit other cell division proteins to the septum to produce a new cell wall between the dividing cells. Binds GTP and shows GTPase activity.</text>
</comment>
<dbReference type="HAMAP" id="MF_00909">
    <property type="entry name" value="FtsZ"/>
    <property type="match status" value="1"/>
</dbReference>
<proteinExistence type="inferred from homology"/>
<keyword evidence="5" id="KW-0963">Cytoplasm</keyword>
<dbReference type="Gene3D" id="3.40.50.1440">
    <property type="entry name" value="Tubulin/FtsZ, GTPase domain"/>
    <property type="match status" value="1"/>
</dbReference>
<feature type="binding site" evidence="5">
    <location>
        <position position="185"/>
    </location>
    <ligand>
        <name>GTP</name>
        <dbReference type="ChEBI" id="CHEBI:37565"/>
    </ligand>
</feature>
<evidence type="ECO:0000256" key="4">
    <source>
        <dbReference type="ARBA" id="ARBA00023210"/>
    </source>
</evidence>
<organism evidence="10 11">
    <name type="scientific">Clostridium facile</name>
    <dbReference type="NCBI Taxonomy" id="2763035"/>
    <lineage>
        <taxon>Bacteria</taxon>
        <taxon>Bacillati</taxon>
        <taxon>Bacillota</taxon>
        <taxon>Clostridia</taxon>
        <taxon>Eubacteriales</taxon>
        <taxon>Clostridiaceae</taxon>
        <taxon>Clostridium</taxon>
    </lineage>
</organism>
<dbReference type="InterPro" id="IPR037103">
    <property type="entry name" value="Tubulin/FtsZ-like_C"/>
</dbReference>
<dbReference type="PRINTS" id="PR00423">
    <property type="entry name" value="CELLDVISFTSZ"/>
</dbReference>
<dbReference type="InterPro" id="IPR008280">
    <property type="entry name" value="Tub_FtsZ_C"/>
</dbReference>
<feature type="region of interest" description="Disordered" evidence="7">
    <location>
        <begin position="327"/>
        <end position="350"/>
    </location>
</feature>
<sequence>MIEHGAEQVVNITVIGVGGGGGNAINRMVSEGLSGMEFIAVNTDRQVLSKSLASQKVEIGLKATKGTGAGGDPEKGEQAAEESREEIATVLKGTQMLFITAGMGGGTGTGAAPIIAQIAREMGILTVGVVTKPFKFEGARRMLQAEAGIAELRKSVDSLVVVPNERLKMLSNQKITLANAFEAADNVLKQGVQSISELINTTGFINLDFADVSTIMRDAGYAHMGVGYGQGKEKAIEAAEMAISSPLLETSIEGAKGLIINVTASPNIEFDEVEAASGRISEAVHPDASIIFGVAFDDSLEDEMRVTVIATGFDTDFKEKISKTTMADVNNNTPAEEKAPEPNPAVGLDPDDHTFDVIMDIFKNKN</sequence>
<dbReference type="InterPro" id="IPR020805">
    <property type="entry name" value="Cell_div_FtsZ_CS"/>
</dbReference>
<evidence type="ECO:0000259" key="8">
    <source>
        <dbReference type="SMART" id="SM00864"/>
    </source>
</evidence>
<keyword evidence="4 5" id="KW-0717">Septation</keyword>
<feature type="domain" description="Tubulin/FtsZ 2-layer sandwich" evidence="9">
    <location>
        <begin position="205"/>
        <end position="322"/>
    </location>
</feature>
<dbReference type="CDD" id="cd02201">
    <property type="entry name" value="FtsZ_type1"/>
    <property type="match status" value="1"/>
</dbReference>
<dbReference type="SUPFAM" id="SSF55307">
    <property type="entry name" value="Tubulin C-terminal domain-like"/>
    <property type="match status" value="1"/>
</dbReference>
<feature type="region of interest" description="Disordered" evidence="7">
    <location>
        <begin position="63"/>
        <end position="84"/>
    </location>
</feature>
<comment type="similarity">
    <text evidence="1 5">Belongs to the FtsZ family.</text>
</comment>
<dbReference type="InterPro" id="IPR036525">
    <property type="entry name" value="Tubulin/FtsZ_GTPase_sf"/>
</dbReference>
<dbReference type="PANTHER" id="PTHR30314:SF3">
    <property type="entry name" value="MITOCHONDRIAL DIVISION PROTEIN FSZA"/>
    <property type="match status" value="1"/>
</dbReference>
<reference evidence="10 11" key="1">
    <citation type="submission" date="2020-08" db="EMBL/GenBank/DDBJ databases">
        <title>Genome public.</title>
        <authorList>
            <person name="Liu C."/>
            <person name="Sun Q."/>
        </authorList>
    </citation>
    <scope>NUCLEOTIDE SEQUENCE [LARGE SCALE GENOMIC DNA]</scope>
    <source>
        <strain evidence="10 11">NSJ-27</strain>
    </source>
</reference>
<gene>
    <name evidence="5 10" type="primary">ftsZ</name>
    <name evidence="10" type="ORF">H8Z77_05035</name>
</gene>
<evidence type="ECO:0000259" key="9">
    <source>
        <dbReference type="SMART" id="SM00865"/>
    </source>
</evidence>
<keyword evidence="3 5" id="KW-0342">GTP-binding</keyword>
<evidence type="ECO:0000313" key="11">
    <source>
        <dbReference type="Proteomes" id="UP000649151"/>
    </source>
</evidence>
<feature type="domain" description="Tubulin/FtsZ GTPase" evidence="8">
    <location>
        <begin position="11"/>
        <end position="203"/>
    </location>
</feature>
<comment type="caution">
    <text evidence="10">The sequence shown here is derived from an EMBL/GenBank/DDBJ whole genome shotgun (WGS) entry which is preliminary data.</text>
</comment>
<dbReference type="InterPro" id="IPR018316">
    <property type="entry name" value="Tubulin/FtsZ_2-layer-sand-dom"/>
</dbReference>
<evidence type="ECO:0000256" key="3">
    <source>
        <dbReference type="ARBA" id="ARBA00023134"/>
    </source>
</evidence>
<evidence type="ECO:0000256" key="6">
    <source>
        <dbReference type="NCBIfam" id="TIGR00065"/>
    </source>
</evidence>
<evidence type="ECO:0000256" key="1">
    <source>
        <dbReference type="ARBA" id="ARBA00009690"/>
    </source>
</evidence>
<feature type="binding site" evidence="5">
    <location>
        <position position="137"/>
    </location>
    <ligand>
        <name>GTP</name>
        <dbReference type="ChEBI" id="CHEBI:37565"/>
    </ligand>
</feature>
<keyword evidence="5 10" id="KW-0132">Cell division</keyword>
<feature type="compositionally biased region" description="Basic and acidic residues" evidence="7">
    <location>
        <begin position="72"/>
        <end position="84"/>
    </location>
</feature>
<dbReference type="Proteomes" id="UP000649151">
    <property type="component" value="Unassembled WGS sequence"/>
</dbReference>
<comment type="subcellular location">
    <subcellularLocation>
        <location evidence="5">Cytoplasm</location>
    </subcellularLocation>
    <text evidence="5">Assembles at midcell at the inner surface of the cytoplasmic membrane.</text>
</comment>
<protein>
    <recommendedName>
        <fullName evidence="5 6">Cell division protein FtsZ</fullName>
    </recommendedName>
</protein>
<accession>A0ABR7IQJ2</accession>
<keyword evidence="11" id="KW-1185">Reference proteome</keyword>
<evidence type="ECO:0000256" key="7">
    <source>
        <dbReference type="SAM" id="MobiDB-lite"/>
    </source>
</evidence>
<dbReference type="SUPFAM" id="SSF52490">
    <property type="entry name" value="Tubulin nucleotide-binding domain-like"/>
    <property type="match status" value="1"/>
</dbReference>
<feature type="binding site" evidence="5">
    <location>
        <position position="141"/>
    </location>
    <ligand>
        <name>GTP</name>
        <dbReference type="ChEBI" id="CHEBI:37565"/>
    </ligand>
</feature>
<dbReference type="SMART" id="SM00864">
    <property type="entry name" value="Tubulin"/>
    <property type="match status" value="1"/>
</dbReference>
<keyword evidence="5" id="KW-0131">Cell cycle</keyword>
<dbReference type="InterPro" id="IPR045061">
    <property type="entry name" value="FtsZ/CetZ"/>
</dbReference>
<dbReference type="RefSeq" id="WP_069989541.1">
    <property type="nucleotide sequence ID" value="NZ_JACOQK010000001.1"/>
</dbReference>
<dbReference type="EMBL" id="JACOQK010000001">
    <property type="protein sequence ID" value="MBC5787388.1"/>
    <property type="molecule type" value="Genomic_DNA"/>
</dbReference>
<dbReference type="Pfam" id="PF12327">
    <property type="entry name" value="FtsZ_C"/>
    <property type="match status" value="1"/>
</dbReference>
<feature type="binding site" evidence="5">
    <location>
        <begin position="19"/>
        <end position="23"/>
    </location>
    <ligand>
        <name>GTP</name>
        <dbReference type="ChEBI" id="CHEBI:37565"/>
    </ligand>
</feature>
<feature type="binding site" evidence="5">
    <location>
        <begin position="106"/>
        <end position="108"/>
    </location>
    <ligand>
        <name>GTP</name>
        <dbReference type="ChEBI" id="CHEBI:37565"/>
    </ligand>
</feature>
<dbReference type="NCBIfam" id="TIGR00065">
    <property type="entry name" value="ftsZ"/>
    <property type="match status" value="1"/>
</dbReference>
<dbReference type="PANTHER" id="PTHR30314">
    <property type="entry name" value="CELL DIVISION PROTEIN FTSZ-RELATED"/>
    <property type="match status" value="1"/>
</dbReference>
<keyword evidence="2 5" id="KW-0547">Nucleotide-binding</keyword>